<keyword evidence="1" id="KW-0812">Transmembrane</keyword>
<evidence type="ECO:0008006" key="5">
    <source>
        <dbReference type="Google" id="ProtNLM"/>
    </source>
</evidence>
<organism evidence="3 4">
    <name type="scientific">Methylobacterium symbioticum</name>
    <dbReference type="NCBI Taxonomy" id="2584084"/>
    <lineage>
        <taxon>Bacteria</taxon>
        <taxon>Pseudomonadati</taxon>
        <taxon>Pseudomonadota</taxon>
        <taxon>Alphaproteobacteria</taxon>
        <taxon>Hyphomicrobiales</taxon>
        <taxon>Methylobacteriaceae</taxon>
        <taxon>Methylobacterium</taxon>
    </lineage>
</organism>
<keyword evidence="2" id="KW-0732">Signal</keyword>
<feature type="signal peptide" evidence="2">
    <location>
        <begin position="1"/>
        <end position="20"/>
    </location>
</feature>
<feature type="chain" id="PRO_5021282583" description="DUF697 domain-containing protein" evidence="2">
    <location>
        <begin position="21"/>
        <end position="163"/>
    </location>
</feature>
<protein>
    <recommendedName>
        <fullName evidence="5">DUF697 domain-containing protein</fullName>
    </recommendedName>
</protein>
<evidence type="ECO:0000256" key="2">
    <source>
        <dbReference type="SAM" id="SignalP"/>
    </source>
</evidence>
<dbReference type="EMBL" id="CABFPH010000042">
    <property type="protein sequence ID" value="VUD72450.1"/>
    <property type="molecule type" value="Genomic_DNA"/>
</dbReference>
<reference evidence="3 4" key="1">
    <citation type="submission" date="2019-06" db="EMBL/GenBank/DDBJ databases">
        <authorList>
            <person name="Rodrigo-Torres L."/>
            <person name="Arahal R. D."/>
            <person name="Lucena T."/>
        </authorList>
    </citation>
    <scope>NUCLEOTIDE SEQUENCE [LARGE SCALE GENOMIC DNA]</scope>
    <source>
        <strain evidence="3 4">SB0023/3</strain>
    </source>
</reference>
<keyword evidence="1" id="KW-1133">Transmembrane helix</keyword>
<evidence type="ECO:0000313" key="3">
    <source>
        <dbReference type="EMBL" id="VUD72450.1"/>
    </source>
</evidence>
<evidence type="ECO:0000256" key="1">
    <source>
        <dbReference type="SAM" id="Phobius"/>
    </source>
</evidence>
<proteinExistence type="predicted"/>
<dbReference type="RefSeq" id="WP_142583750.1">
    <property type="nucleotide sequence ID" value="NZ_CABFPH010000042.1"/>
</dbReference>
<accession>A0A509EE40</accession>
<sequence>MIRLFVPAALLCACPHAAVAAEGTAVVLPWGAWLVTLAETVETVLSPVLVALITGLVARFMPLASYVIARSVVESMVRHVTDYALNAVEGAAKGRVLSVPIGSAVIAAAVQRAADTVPGFLIRAAGGLPGLAETVFRRLDLEPGATAANTLAPALGAAGLAAR</sequence>
<evidence type="ECO:0000313" key="4">
    <source>
        <dbReference type="Proteomes" id="UP000410984"/>
    </source>
</evidence>
<dbReference type="AlphaFoldDB" id="A0A509EE40"/>
<dbReference type="OrthoDB" id="7999378at2"/>
<keyword evidence="4" id="KW-1185">Reference proteome</keyword>
<gene>
    <name evidence="3" type="ORF">MET9862_03049</name>
</gene>
<keyword evidence="1" id="KW-0472">Membrane</keyword>
<name>A0A509EE40_9HYPH</name>
<dbReference type="Proteomes" id="UP000410984">
    <property type="component" value="Unassembled WGS sequence"/>
</dbReference>
<feature type="transmembrane region" description="Helical" evidence="1">
    <location>
        <begin position="44"/>
        <end position="69"/>
    </location>
</feature>